<proteinExistence type="predicted"/>
<evidence type="ECO:0000313" key="2">
    <source>
        <dbReference type="Proteomes" id="UP001153365"/>
    </source>
</evidence>
<dbReference type="Proteomes" id="UP001153365">
    <property type="component" value="Unassembled WGS sequence"/>
</dbReference>
<feature type="non-terminal residue" evidence="1">
    <location>
        <position position="1"/>
    </location>
</feature>
<protein>
    <submittedName>
        <fullName evidence="1">Uncharacterized protein</fullName>
    </submittedName>
</protein>
<name>A0AAV0B0I0_PHAPC</name>
<sequence>VLLQPMKEDPEPGAKCCYKFLVQSTFITPERDSRLFAALCSLVEKEDRALIAEHKI</sequence>
<dbReference type="AlphaFoldDB" id="A0AAV0B0I0"/>
<keyword evidence="2" id="KW-1185">Reference proteome</keyword>
<reference evidence="1" key="1">
    <citation type="submission" date="2022-06" db="EMBL/GenBank/DDBJ databases">
        <authorList>
            <consortium name="SYNGENTA / RWTH Aachen University"/>
        </authorList>
    </citation>
    <scope>NUCLEOTIDE SEQUENCE</scope>
</reference>
<evidence type="ECO:0000313" key="1">
    <source>
        <dbReference type="EMBL" id="CAH7675503.1"/>
    </source>
</evidence>
<accession>A0AAV0B0I0</accession>
<gene>
    <name evidence="1" type="ORF">PPACK8108_LOCUS10522</name>
</gene>
<dbReference type="EMBL" id="CALTRL010002351">
    <property type="protein sequence ID" value="CAH7675503.1"/>
    <property type="molecule type" value="Genomic_DNA"/>
</dbReference>
<comment type="caution">
    <text evidence="1">The sequence shown here is derived from an EMBL/GenBank/DDBJ whole genome shotgun (WGS) entry which is preliminary data.</text>
</comment>
<organism evidence="1 2">
    <name type="scientific">Phakopsora pachyrhizi</name>
    <name type="common">Asian soybean rust disease fungus</name>
    <dbReference type="NCBI Taxonomy" id="170000"/>
    <lineage>
        <taxon>Eukaryota</taxon>
        <taxon>Fungi</taxon>
        <taxon>Dikarya</taxon>
        <taxon>Basidiomycota</taxon>
        <taxon>Pucciniomycotina</taxon>
        <taxon>Pucciniomycetes</taxon>
        <taxon>Pucciniales</taxon>
        <taxon>Phakopsoraceae</taxon>
        <taxon>Phakopsora</taxon>
    </lineage>
</organism>